<name>A0A7J9NX08_METMI</name>
<comment type="caution">
    <text evidence="1">The sequence shown here is derived from an EMBL/GenBank/DDBJ whole genome shotgun (WGS) entry which is preliminary data.</text>
</comment>
<evidence type="ECO:0000313" key="1">
    <source>
        <dbReference type="EMBL" id="MBA2851785.1"/>
    </source>
</evidence>
<protein>
    <submittedName>
        <fullName evidence="1">Uncharacterized protein</fullName>
    </submittedName>
</protein>
<dbReference type="AlphaFoldDB" id="A0A7J9NX08"/>
<sequence>MVFKHGTILEDLDGRYFIVRNDTYKVVGKCSPENLNGLIERALMLE</sequence>
<organism evidence="1 2">
    <name type="scientific">Methanococcus maripaludis</name>
    <name type="common">Methanococcus deltae</name>
    <dbReference type="NCBI Taxonomy" id="39152"/>
    <lineage>
        <taxon>Archaea</taxon>
        <taxon>Methanobacteriati</taxon>
        <taxon>Methanobacteriota</taxon>
        <taxon>Methanomada group</taxon>
        <taxon>Methanococci</taxon>
        <taxon>Methanococcales</taxon>
        <taxon>Methanococcaceae</taxon>
        <taxon>Methanococcus</taxon>
    </lineage>
</organism>
<dbReference type="RefSeq" id="WP_181501605.1">
    <property type="nucleotide sequence ID" value="NZ_JACDUH010000003.1"/>
</dbReference>
<dbReference type="EMBL" id="JACDUH010000003">
    <property type="protein sequence ID" value="MBA2851785.1"/>
    <property type="molecule type" value="Genomic_DNA"/>
</dbReference>
<evidence type="ECO:0000313" key="2">
    <source>
        <dbReference type="Proteomes" id="UP000564425"/>
    </source>
</evidence>
<accession>A0A7J9NX08</accession>
<reference evidence="1 2" key="1">
    <citation type="submission" date="2020-07" db="EMBL/GenBank/DDBJ databases">
        <title>Genomic Encyclopedia of Type Strains, Phase IV (KMG-V): Genome sequencing to study the core and pangenomes of soil and plant-associated prokaryotes.</title>
        <authorList>
            <person name="Whitman W."/>
        </authorList>
    </citation>
    <scope>NUCLEOTIDE SEQUENCE [LARGE SCALE GENOMIC DNA]</scope>
    <source>
        <strain evidence="1 2">A1</strain>
    </source>
</reference>
<gene>
    <name evidence="1" type="ORF">HNP86_001944</name>
</gene>
<proteinExistence type="predicted"/>
<dbReference type="Proteomes" id="UP000564425">
    <property type="component" value="Unassembled WGS sequence"/>
</dbReference>